<evidence type="ECO:0000256" key="6">
    <source>
        <dbReference type="ARBA" id="ARBA00022989"/>
    </source>
</evidence>
<feature type="transmembrane region" description="Helical" evidence="8">
    <location>
        <begin position="6"/>
        <end position="24"/>
    </location>
</feature>
<evidence type="ECO:0000256" key="2">
    <source>
        <dbReference type="ARBA" id="ARBA00010100"/>
    </source>
</evidence>
<feature type="transmembrane region" description="Helical" evidence="8">
    <location>
        <begin position="319"/>
        <end position="338"/>
    </location>
</feature>
<evidence type="ECO:0000256" key="7">
    <source>
        <dbReference type="ARBA" id="ARBA00023136"/>
    </source>
</evidence>
<dbReference type="PANTHER" id="PTHR30003:SF0">
    <property type="entry name" value="GLYCOLATE PERMEASE GLCA-RELATED"/>
    <property type="match status" value="1"/>
</dbReference>
<feature type="transmembrane region" description="Helical" evidence="8">
    <location>
        <begin position="129"/>
        <end position="149"/>
    </location>
</feature>
<gene>
    <name evidence="9" type="ORF">N7Z68_10020</name>
</gene>
<comment type="function">
    <text evidence="8">Uptake of L-lactate across the membrane. Can also transport D-lactate and glycolate.</text>
</comment>
<keyword evidence="6 8" id="KW-1133">Transmembrane helix</keyword>
<evidence type="ECO:0000313" key="9">
    <source>
        <dbReference type="EMBL" id="MDE5413721.1"/>
    </source>
</evidence>
<feature type="transmembrane region" description="Helical" evidence="8">
    <location>
        <begin position="236"/>
        <end position="256"/>
    </location>
</feature>
<evidence type="ECO:0000256" key="3">
    <source>
        <dbReference type="ARBA" id="ARBA00022448"/>
    </source>
</evidence>
<sequence>MSLGVLSLLALVPILTVLIFLVILRWPASRAMPLAFVVTAAVALLVWKVPFNQVAAASSRGLVTVIEVLFIVFGAILLLNTLKESGALHSIREGFTNVSPDRRVQAIIICWLFGSFIEGASGFGTPAAIAAPLLVAVGFPAMAAVMVALIIQSTPVTFGAIGTPILIGVNNGIGTDEKVLATAAELGMTYEAYLNSIGAQTAIFHAIIGTLIPLFMVAMLTWFFGKNKSIAEGLAIWKFAIFAGLAFTVPYALIANLLGPEFPSLFGGLIGLAIVVPAAKRGLFMPKKTWDFDRKENWDPEWVGKLQITNEAPAKKVSVYKAWVPYVLVGLLLVLTRLNELPIKGWLTSDVVKINFTEVFGTSISFASTPLYLPGTIMVVVSLICIALFGMNGQAYGRAVKDSFMTTVSAAAALLFAVPMVQVFINSGVNAAELASMPILLAESVSLLIGDNWPAVAPLIGALGAFVAGSNTISNMMFSLFQFGVADNIGVNPSTIIALQAIGGAAGNMICVHNVVAASAAAGLVGREGTLIRKTMIPTLYYIVFAGGLGFVFLYGVGFNIGTFMVLAVVAGIVYAILKGNKQSKKDQDDQIAA</sequence>
<feature type="transmembrane region" description="Helical" evidence="8">
    <location>
        <begin position="371"/>
        <end position="391"/>
    </location>
</feature>
<feature type="transmembrane region" description="Helical" evidence="8">
    <location>
        <begin position="103"/>
        <end position="123"/>
    </location>
</feature>
<evidence type="ECO:0000313" key="10">
    <source>
        <dbReference type="Proteomes" id="UP001148125"/>
    </source>
</evidence>
<reference evidence="9" key="1">
    <citation type="submission" date="2024-05" db="EMBL/GenBank/DDBJ databases">
        <title>Alkalihalobacillus sp. strain MEB203 novel alkaliphilic bacterium from Lonar Lake, India.</title>
        <authorList>
            <person name="Joshi A."/>
            <person name="Thite S."/>
            <person name="Mengade P."/>
        </authorList>
    </citation>
    <scope>NUCLEOTIDE SEQUENCE</scope>
    <source>
        <strain evidence="9">MEB 203</strain>
    </source>
</reference>
<evidence type="ECO:0000256" key="1">
    <source>
        <dbReference type="ARBA" id="ARBA00004651"/>
    </source>
</evidence>
<feature type="transmembrane region" description="Helical" evidence="8">
    <location>
        <begin position="202"/>
        <end position="224"/>
    </location>
</feature>
<evidence type="ECO:0000256" key="4">
    <source>
        <dbReference type="ARBA" id="ARBA00022475"/>
    </source>
</evidence>
<comment type="similarity">
    <text evidence="2 8">Belongs to the lactate permease family.</text>
</comment>
<feature type="transmembrane region" description="Helical" evidence="8">
    <location>
        <begin position="61"/>
        <end position="82"/>
    </location>
</feature>
<feature type="transmembrane region" description="Helical" evidence="8">
    <location>
        <begin position="537"/>
        <end position="555"/>
    </location>
</feature>
<comment type="caution">
    <text evidence="9">The sequence shown here is derived from an EMBL/GenBank/DDBJ whole genome shotgun (WGS) entry which is preliminary data.</text>
</comment>
<dbReference type="RefSeq" id="WP_275118344.1">
    <property type="nucleotide sequence ID" value="NZ_JAOTPO010000006.1"/>
</dbReference>
<evidence type="ECO:0000256" key="5">
    <source>
        <dbReference type="ARBA" id="ARBA00022692"/>
    </source>
</evidence>
<dbReference type="NCBIfam" id="TIGR00795">
    <property type="entry name" value="lctP"/>
    <property type="match status" value="1"/>
</dbReference>
<dbReference type="Pfam" id="PF02652">
    <property type="entry name" value="Lactate_perm"/>
    <property type="match status" value="1"/>
</dbReference>
<feature type="transmembrane region" description="Helical" evidence="8">
    <location>
        <begin position="456"/>
        <end position="481"/>
    </location>
</feature>
<dbReference type="PANTHER" id="PTHR30003">
    <property type="entry name" value="L-LACTATE PERMEASE"/>
    <property type="match status" value="1"/>
</dbReference>
<name>A0ABT5VE40_9BACI</name>
<feature type="transmembrane region" description="Helical" evidence="8">
    <location>
        <begin position="561"/>
        <end position="578"/>
    </location>
</feature>
<protein>
    <recommendedName>
        <fullName evidence="8">L-lactate permease</fullName>
    </recommendedName>
</protein>
<feature type="transmembrane region" description="Helical" evidence="8">
    <location>
        <begin position="262"/>
        <end position="279"/>
    </location>
</feature>
<evidence type="ECO:0000256" key="8">
    <source>
        <dbReference type="RuleBase" id="RU365092"/>
    </source>
</evidence>
<feature type="transmembrane region" description="Helical" evidence="8">
    <location>
        <begin position="31"/>
        <end position="49"/>
    </location>
</feature>
<comment type="subcellular location">
    <subcellularLocation>
        <location evidence="1 8">Cell membrane</location>
        <topology evidence="1 8">Multi-pass membrane protein</topology>
    </subcellularLocation>
</comment>
<organism evidence="9 10">
    <name type="scientific">Alkalihalobacterium chitinilyticum</name>
    <dbReference type="NCBI Taxonomy" id="2980103"/>
    <lineage>
        <taxon>Bacteria</taxon>
        <taxon>Bacillati</taxon>
        <taxon>Bacillota</taxon>
        <taxon>Bacilli</taxon>
        <taxon>Bacillales</taxon>
        <taxon>Bacillaceae</taxon>
        <taxon>Alkalihalobacterium</taxon>
    </lineage>
</organism>
<keyword evidence="10" id="KW-1185">Reference proteome</keyword>
<dbReference type="InterPro" id="IPR003804">
    <property type="entry name" value="Lactate_perm"/>
</dbReference>
<keyword evidence="4 8" id="KW-1003">Cell membrane</keyword>
<accession>A0ABT5VE40</accession>
<keyword evidence="3 8" id="KW-0813">Transport</keyword>
<dbReference type="EMBL" id="JAOTPO010000006">
    <property type="protein sequence ID" value="MDE5413721.1"/>
    <property type="molecule type" value="Genomic_DNA"/>
</dbReference>
<dbReference type="Proteomes" id="UP001148125">
    <property type="component" value="Unassembled WGS sequence"/>
</dbReference>
<keyword evidence="5 8" id="KW-0812">Transmembrane</keyword>
<proteinExistence type="inferred from homology"/>
<feature type="transmembrane region" description="Helical" evidence="8">
    <location>
        <begin position="403"/>
        <end position="425"/>
    </location>
</feature>
<keyword evidence="7 8" id="KW-0472">Membrane</keyword>